<proteinExistence type="predicted"/>
<keyword evidence="3" id="KW-1185">Reference proteome</keyword>
<gene>
    <name evidence="2" type="ORF">C9E81_13150</name>
</gene>
<accession>A0A3M0MB51</accession>
<comment type="caution">
    <text evidence="2">The sequence shown here is derived from an EMBL/GenBank/DDBJ whole genome shotgun (WGS) entry which is preliminary data.</text>
</comment>
<protein>
    <submittedName>
        <fullName evidence="2">Uncharacterized protein</fullName>
    </submittedName>
</protein>
<evidence type="ECO:0000256" key="1">
    <source>
        <dbReference type="SAM" id="MobiDB-lite"/>
    </source>
</evidence>
<dbReference type="AlphaFoldDB" id="A0A3M0MB51"/>
<evidence type="ECO:0000313" key="2">
    <source>
        <dbReference type="EMBL" id="RMC35018.1"/>
    </source>
</evidence>
<dbReference type="EMBL" id="QOKZ01000004">
    <property type="protein sequence ID" value="RMC35018.1"/>
    <property type="molecule type" value="Genomic_DNA"/>
</dbReference>
<dbReference type="Proteomes" id="UP000273516">
    <property type="component" value="Unassembled WGS sequence"/>
</dbReference>
<feature type="region of interest" description="Disordered" evidence="1">
    <location>
        <begin position="1"/>
        <end position="25"/>
    </location>
</feature>
<feature type="compositionally biased region" description="Polar residues" evidence="1">
    <location>
        <begin position="1"/>
        <end position="11"/>
    </location>
</feature>
<reference evidence="2 3" key="1">
    <citation type="submission" date="2018-07" db="EMBL/GenBank/DDBJ databases">
        <authorList>
            <person name="Zhang Y."/>
            <person name="Wang L."/>
            <person name="Ma S."/>
        </authorList>
    </citation>
    <scope>NUCLEOTIDE SEQUENCE [LARGE SCALE GENOMIC DNA]</scope>
    <source>
        <strain evidence="2 3">4-2</strain>
    </source>
</reference>
<sequence>MDTTFPFTGTNAPRIRTATGGERGDRSNIRAYNAVIGADDAESTGREGPRRTNASMAKRTIIGLTVV</sequence>
<evidence type="ECO:0000313" key="3">
    <source>
        <dbReference type="Proteomes" id="UP000273516"/>
    </source>
</evidence>
<name>A0A3M0MB51_9RHOB</name>
<organism evidence="2 3">
    <name type="scientific">Paracoccus alkanivorans</name>
    <dbReference type="NCBI Taxonomy" id="2116655"/>
    <lineage>
        <taxon>Bacteria</taxon>
        <taxon>Pseudomonadati</taxon>
        <taxon>Pseudomonadota</taxon>
        <taxon>Alphaproteobacteria</taxon>
        <taxon>Rhodobacterales</taxon>
        <taxon>Paracoccaceae</taxon>
        <taxon>Paracoccus</taxon>
    </lineage>
</organism>